<dbReference type="NCBIfam" id="TIGR00573">
    <property type="entry name" value="dnaq"/>
    <property type="match status" value="1"/>
</dbReference>
<dbReference type="InterPro" id="IPR006054">
    <property type="entry name" value="DnaQ"/>
</dbReference>
<evidence type="ECO:0000313" key="6">
    <source>
        <dbReference type="EMBL" id="OGH00690.1"/>
    </source>
</evidence>
<dbReference type="GO" id="GO:0008408">
    <property type="term" value="F:3'-5' exonuclease activity"/>
    <property type="evidence" value="ECO:0007669"/>
    <property type="project" value="TreeGrafter"/>
</dbReference>
<dbReference type="GO" id="GO:0005829">
    <property type="term" value="C:cytosol"/>
    <property type="evidence" value="ECO:0007669"/>
    <property type="project" value="TreeGrafter"/>
</dbReference>
<dbReference type="CDD" id="cd06127">
    <property type="entry name" value="DEDDh"/>
    <property type="match status" value="1"/>
</dbReference>
<sequence>MIDSIFQLLFRHEKPLTQNQIAKFLGLKVKEETLEQMGQDPRFCALPQEQWAATALEDLIEDLPLTETSFVITDIETTGSIRGTDRIIDLAAVKIKGDKELGRFEALVNPHRRISRHITQLTGISNQDVETAPLIEEVMPQFLEFVGDAVFVAHNAPFDFYFIQAEIKRLGLEPMKKRVPICTFAIAKKLLPELKACGVTGLSKHFGYESEDRHRAMPDVLATRYFLGEFIKELEEKGITRLHQLIQFQKDGLSREQIQKRIKRQESKRRQTRAPSAKGA</sequence>
<dbReference type="SUPFAM" id="SSF53098">
    <property type="entry name" value="Ribonuclease H-like"/>
    <property type="match status" value="1"/>
</dbReference>
<evidence type="ECO:0000256" key="4">
    <source>
        <dbReference type="ARBA" id="ARBA00049244"/>
    </source>
</evidence>
<dbReference type="InterPro" id="IPR013520">
    <property type="entry name" value="Ribonucl_H"/>
</dbReference>
<organism evidence="6 7">
    <name type="scientific">Candidatus Lambdaproteobacteria bacterium RIFOXYD2_FULL_56_26</name>
    <dbReference type="NCBI Taxonomy" id="1817773"/>
    <lineage>
        <taxon>Bacteria</taxon>
        <taxon>Pseudomonadati</taxon>
        <taxon>Pseudomonadota</taxon>
        <taxon>Candidatus Lambdaproteobacteria</taxon>
    </lineage>
</organism>
<dbReference type="Proteomes" id="UP000177583">
    <property type="component" value="Unassembled WGS sequence"/>
</dbReference>
<dbReference type="GO" id="GO:0045004">
    <property type="term" value="P:DNA replication proofreading"/>
    <property type="evidence" value="ECO:0007669"/>
    <property type="project" value="TreeGrafter"/>
</dbReference>
<comment type="caution">
    <text evidence="6">The sequence shown here is derived from an EMBL/GenBank/DDBJ whole genome shotgun (WGS) entry which is preliminary data.</text>
</comment>
<comment type="catalytic activity">
    <reaction evidence="4">
        <text>DNA(n) + a 2'-deoxyribonucleoside 5'-triphosphate = DNA(n+1) + diphosphate</text>
        <dbReference type="Rhea" id="RHEA:22508"/>
        <dbReference type="Rhea" id="RHEA-COMP:17339"/>
        <dbReference type="Rhea" id="RHEA-COMP:17340"/>
        <dbReference type="ChEBI" id="CHEBI:33019"/>
        <dbReference type="ChEBI" id="CHEBI:61560"/>
        <dbReference type="ChEBI" id="CHEBI:173112"/>
        <dbReference type="EC" id="2.7.7.7"/>
    </reaction>
</comment>
<evidence type="ECO:0000256" key="1">
    <source>
        <dbReference type="ARBA" id="ARBA00012417"/>
    </source>
</evidence>
<proteinExistence type="predicted"/>
<dbReference type="AlphaFoldDB" id="A0A1F6GRI7"/>
<dbReference type="EC" id="2.7.7.7" evidence="1"/>
<dbReference type="FunFam" id="3.30.420.10:FF:000045">
    <property type="entry name" value="3'-5' exonuclease DinG"/>
    <property type="match status" value="1"/>
</dbReference>
<name>A0A1F6GRI7_9PROT</name>
<evidence type="ECO:0000256" key="2">
    <source>
        <dbReference type="ARBA" id="ARBA00025483"/>
    </source>
</evidence>
<gene>
    <name evidence="6" type="ORF">A2557_03380</name>
</gene>
<dbReference type="GO" id="GO:0003887">
    <property type="term" value="F:DNA-directed DNA polymerase activity"/>
    <property type="evidence" value="ECO:0007669"/>
    <property type="project" value="UniProtKB-EC"/>
</dbReference>
<accession>A0A1F6GRI7</accession>
<dbReference type="PANTHER" id="PTHR30231">
    <property type="entry name" value="DNA POLYMERASE III SUBUNIT EPSILON"/>
    <property type="match status" value="1"/>
</dbReference>
<dbReference type="EMBL" id="MFNF01000043">
    <property type="protein sequence ID" value="OGH00690.1"/>
    <property type="molecule type" value="Genomic_DNA"/>
</dbReference>
<evidence type="ECO:0000259" key="5">
    <source>
        <dbReference type="SMART" id="SM00479"/>
    </source>
</evidence>
<dbReference type="InterPro" id="IPR012337">
    <property type="entry name" value="RNaseH-like_sf"/>
</dbReference>
<dbReference type="PANTHER" id="PTHR30231:SF41">
    <property type="entry name" value="DNA POLYMERASE III SUBUNIT EPSILON"/>
    <property type="match status" value="1"/>
</dbReference>
<dbReference type="Gene3D" id="3.30.420.10">
    <property type="entry name" value="Ribonuclease H-like superfamily/Ribonuclease H"/>
    <property type="match status" value="1"/>
</dbReference>
<dbReference type="SMART" id="SM00479">
    <property type="entry name" value="EXOIII"/>
    <property type="match status" value="1"/>
</dbReference>
<feature type="domain" description="Exonuclease" evidence="5">
    <location>
        <begin position="69"/>
        <end position="236"/>
    </location>
</feature>
<dbReference type="InterPro" id="IPR036397">
    <property type="entry name" value="RNaseH_sf"/>
</dbReference>
<evidence type="ECO:0000313" key="7">
    <source>
        <dbReference type="Proteomes" id="UP000177583"/>
    </source>
</evidence>
<reference evidence="6 7" key="1">
    <citation type="journal article" date="2016" name="Nat. Commun.">
        <title>Thousands of microbial genomes shed light on interconnected biogeochemical processes in an aquifer system.</title>
        <authorList>
            <person name="Anantharaman K."/>
            <person name="Brown C.T."/>
            <person name="Hug L.A."/>
            <person name="Sharon I."/>
            <person name="Castelle C.J."/>
            <person name="Probst A.J."/>
            <person name="Thomas B.C."/>
            <person name="Singh A."/>
            <person name="Wilkins M.J."/>
            <person name="Karaoz U."/>
            <person name="Brodie E.L."/>
            <person name="Williams K.H."/>
            <person name="Hubbard S.S."/>
            <person name="Banfield J.F."/>
        </authorList>
    </citation>
    <scope>NUCLEOTIDE SEQUENCE [LARGE SCALE GENOMIC DNA]</scope>
</reference>
<dbReference type="Pfam" id="PF00929">
    <property type="entry name" value="RNase_T"/>
    <property type="match status" value="1"/>
</dbReference>
<comment type="subunit">
    <text evidence="3">DNA polymerase III contains a core (composed of alpha, epsilon and theta chains) that associates with a tau subunit. This core dimerizes to form the POLIII' complex. PolIII' associates with the gamma complex (composed of gamma, delta, delta', psi and chi chains) and with the beta chain to form the complete DNA polymerase III complex.</text>
</comment>
<evidence type="ECO:0000256" key="3">
    <source>
        <dbReference type="ARBA" id="ARBA00026073"/>
    </source>
</evidence>
<comment type="function">
    <text evidence="2">DNA polymerase III is a complex, multichain enzyme responsible for most of the replicative synthesis in bacteria. The epsilon subunit contain the editing function and is a proofreading 3'-5' exonuclease.</text>
</comment>
<protein>
    <recommendedName>
        <fullName evidence="1">DNA-directed DNA polymerase</fullName>
        <ecNumber evidence="1">2.7.7.7</ecNumber>
    </recommendedName>
</protein>
<dbReference type="GO" id="GO:0003677">
    <property type="term" value="F:DNA binding"/>
    <property type="evidence" value="ECO:0007669"/>
    <property type="project" value="InterPro"/>
</dbReference>